<dbReference type="Proteomes" id="UP000184510">
    <property type="component" value="Unassembled WGS sequence"/>
</dbReference>
<dbReference type="OrthoDB" id="5450120at2"/>
<reference evidence="1 2" key="1">
    <citation type="submission" date="2016-11" db="EMBL/GenBank/DDBJ databases">
        <authorList>
            <person name="Jaros S."/>
            <person name="Januszkiewicz K."/>
            <person name="Wedrychowicz H."/>
        </authorList>
    </citation>
    <scope>NUCLEOTIDE SEQUENCE [LARGE SCALE GENOMIC DNA]</scope>
    <source>
        <strain evidence="1 2">DSM 18772</strain>
    </source>
</reference>
<keyword evidence="2" id="KW-1185">Reference proteome</keyword>
<sequence>MSLLRKIPTLLVVSTTLCYAQPQKQVQKEEYDFNFDGHLDYRVKVMENGKADRYDVYIFDPDTNEYHKDQVLTFSVNPLPYAKKKQVRCFWSGGHGSAIFSATVYGWNGTQFKFSHSERQEAVNIGGRSIYILTKAVLQDGVPLIRSIEFVQDPWNNK</sequence>
<accession>A0A1M6M6K8</accession>
<dbReference type="AlphaFoldDB" id="A0A1M6M6K8"/>
<dbReference type="InterPro" id="IPR058087">
    <property type="entry name" value="XAC2610_dom"/>
</dbReference>
<protein>
    <submittedName>
        <fullName evidence="1">Uncharacterized protein</fullName>
    </submittedName>
</protein>
<evidence type="ECO:0000313" key="1">
    <source>
        <dbReference type="EMBL" id="SHJ79054.1"/>
    </source>
</evidence>
<proteinExistence type="predicted"/>
<organism evidence="1 2">
    <name type="scientific">Rubritalea squalenifaciens DSM 18772</name>
    <dbReference type="NCBI Taxonomy" id="1123071"/>
    <lineage>
        <taxon>Bacteria</taxon>
        <taxon>Pseudomonadati</taxon>
        <taxon>Verrucomicrobiota</taxon>
        <taxon>Verrucomicrobiia</taxon>
        <taxon>Verrucomicrobiales</taxon>
        <taxon>Rubritaleaceae</taxon>
        <taxon>Rubritalea</taxon>
    </lineage>
</organism>
<name>A0A1M6M6K8_9BACT</name>
<dbReference type="EMBL" id="FQYR01000004">
    <property type="protein sequence ID" value="SHJ79054.1"/>
    <property type="molecule type" value="Genomic_DNA"/>
</dbReference>
<dbReference type="InParanoid" id="A0A1M6M6K8"/>
<dbReference type="NCBIfam" id="NF047539">
    <property type="entry name" value="XAC2610_fam"/>
    <property type="match status" value="1"/>
</dbReference>
<gene>
    <name evidence="1" type="ORF">SAMN02745181_2621</name>
</gene>
<evidence type="ECO:0000313" key="2">
    <source>
        <dbReference type="Proteomes" id="UP000184510"/>
    </source>
</evidence>
<dbReference type="STRING" id="1123071.SAMN02745181_2621"/>
<dbReference type="RefSeq" id="WP_143184190.1">
    <property type="nucleotide sequence ID" value="NZ_FQYR01000004.1"/>
</dbReference>